<evidence type="ECO:0000259" key="6">
    <source>
        <dbReference type="Pfam" id="PF07685"/>
    </source>
</evidence>
<evidence type="ECO:0000313" key="7">
    <source>
        <dbReference type="EMBL" id="HIU25640.1"/>
    </source>
</evidence>
<gene>
    <name evidence="4" type="primary">cobQ</name>
    <name evidence="7" type="ORF">IAC50_04020</name>
</gene>
<reference evidence="7" key="2">
    <citation type="journal article" date="2021" name="PeerJ">
        <title>Extensive microbial diversity within the chicken gut microbiome revealed by metagenomics and culture.</title>
        <authorList>
            <person name="Gilroy R."/>
            <person name="Ravi A."/>
            <person name="Getino M."/>
            <person name="Pursley I."/>
            <person name="Horton D.L."/>
            <person name="Alikhan N.F."/>
            <person name="Baker D."/>
            <person name="Gharbi K."/>
            <person name="Hall N."/>
            <person name="Watson M."/>
            <person name="Adriaenssens E.M."/>
            <person name="Foster-Nyarko E."/>
            <person name="Jarju S."/>
            <person name="Secka A."/>
            <person name="Antonio M."/>
            <person name="Oren A."/>
            <person name="Chaudhuri R.R."/>
            <person name="La Ragione R."/>
            <person name="Hildebrand F."/>
            <person name="Pallen M.J."/>
        </authorList>
    </citation>
    <scope>NUCLEOTIDE SEQUENCE</scope>
    <source>
        <strain evidence="7">ChiHcec3-6078</strain>
    </source>
</reference>
<comment type="pathway">
    <text evidence="1 4">Cofactor biosynthesis; adenosylcobalamin biosynthesis.</text>
</comment>
<dbReference type="InterPro" id="IPR004459">
    <property type="entry name" value="CobQ_synth"/>
</dbReference>
<dbReference type="AlphaFoldDB" id="A0A9D1L670"/>
<dbReference type="InterPro" id="IPR011698">
    <property type="entry name" value="GATase_3"/>
</dbReference>
<name>A0A9D1L670_9FIRM</name>
<comment type="caution">
    <text evidence="7">The sequence shown here is derived from an EMBL/GenBank/DDBJ whole genome shotgun (WGS) entry which is preliminary data.</text>
</comment>
<evidence type="ECO:0000256" key="4">
    <source>
        <dbReference type="HAMAP-Rule" id="MF_00028"/>
    </source>
</evidence>
<dbReference type="Proteomes" id="UP000824090">
    <property type="component" value="Unassembled WGS sequence"/>
</dbReference>
<dbReference type="GO" id="GO:0003824">
    <property type="term" value="F:catalytic activity"/>
    <property type="evidence" value="ECO:0007669"/>
    <property type="project" value="InterPro"/>
</dbReference>
<dbReference type="InterPro" id="IPR027417">
    <property type="entry name" value="P-loop_NTPase"/>
</dbReference>
<dbReference type="HAMAP" id="MF_00028">
    <property type="entry name" value="CobQ"/>
    <property type="match status" value="1"/>
</dbReference>
<dbReference type="Pfam" id="PF01656">
    <property type="entry name" value="CbiA"/>
    <property type="match status" value="1"/>
</dbReference>
<comment type="function">
    <text evidence="4">Catalyzes amidations at positions B, D, E, and G on adenosylcobyrinic A,C-diamide. NH(2) groups are provided by glutamine, and one molecule of ATP is hydrogenolyzed for each amidation.</text>
</comment>
<dbReference type="CDD" id="cd01750">
    <property type="entry name" value="GATase1_CobQ"/>
    <property type="match status" value="1"/>
</dbReference>
<dbReference type="NCBIfam" id="NF001989">
    <property type="entry name" value="PRK00784.1"/>
    <property type="match status" value="1"/>
</dbReference>
<dbReference type="PANTHER" id="PTHR21343">
    <property type="entry name" value="DETHIOBIOTIN SYNTHETASE"/>
    <property type="match status" value="1"/>
</dbReference>
<feature type="domain" description="CobB/CobQ-like glutamine amidotransferase" evidence="6">
    <location>
        <begin position="251"/>
        <end position="441"/>
    </location>
</feature>
<feature type="active site" description="Nucleophile" evidence="4">
    <location>
        <position position="330"/>
    </location>
</feature>
<keyword evidence="2 4" id="KW-0169">Cobalamin biosynthesis</keyword>
<evidence type="ECO:0000256" key="3">
    <source>
        <dbReference type="ARBA" id="ARBA00022962"/>
    </source>
</evidence>
<accession>A0A9D1L670</accession>
<proteinExistence type="inferred from homology"/>
<dbReference type="InterPro" id="IPR029062">
    <property type="entry name" value="Class_I_gatase-like"/>
</dbReference>
<evidence type="ECO:0000313" key="8">
    <source>
        <dbReference type="Proteomes" id="UP000824090"/>
    </source>
</evidence>
<organism evidence="7 8">
    <name type="scientific">Candidatus Allocopromorpha excrementigallinarum</name>
    <dbReference type="NCBI Taxonomy" id="2840742"/>
    <lineage>
        <taxon>Bacteria</taxon>
        <taxon>Bacillati</taxon>
        <taxon>Bacillota</taxon>
        <taxon>Clostridia</taxon>
        <taxon>Eubacteriales</taxon>
        <taxon>Eubacteriaceae</taxon>
        <taxon>Eubacteriaceae incertae sedis</taxon>
        <taxon>Candidatus Allocopromorpha</taxon>
    </lineage>
</organism>
<dbReference type="GO" id="GO:0009236">
    <property type="term" value="P:cobalamin biosynthetic process"/>
    <property type="evidence" value="ECO:0007669"/>
    <property type="project" value="UniProtKB-UniRule"/>
</dbReference>
<evidence type="ECO:0000256" key="2">
    <source>
        <dbReference type="ARBA" id="ARBA00022573"/>
    </source>
</evidence>
<comment type="similarity">
    <text evidence="4">Belongs to the CobB/CobQ family. CobQ subfamily.</text>
</comment>
<reference evidence="7" key="1">
    <citation type="submission" date="2020-10" db="EMBL/GenBank/DDBJ databases">
        <authorList>
            <person name="Gilroy R."/>
        </authorList>
    </citation>
    <scope>NUCLEOTIDE SEQUENCE</scope>
    <source>
        <strain evidence="7">ChiHcec3-6078</strain>
    </source>
</reference>
<dbReference type="GO" id="GO:0015420">
    <property type="term" value="F:ABC-type vitamin B12 transporter activity"/>
    <property type="evidence" value="ECO:0007669"/>
    <property type="project" value="UniProtKB-UniRule"/>
</dbReference>
<feature type="domain" description="CobQ/CobB/MinD/ParA nucleotide binding" evidence="5">
    <location>
        <begin position="5"/>
        <end position="227"/>
    </location>
</feature>
<evidence type="ECO:0000256" key="1">
    <source>
        <dbReference type="ARBA" id="ARBA00004953"/>
    </source>
</evidence>
<evidence type="ECO:0000259" key="5">
    <source>
        <dbReference type="Pfam" id="PF01656"/>
    </source>
</evidence>
<keyword evidence="3 4" id="KW-0315">Glutamine amidotransferase</keyword>
<dbReference type="NCBIfam" id="TIGR00313">
    <property type="entry name" value="cobQ"/>
    <property type="match status" value="1"/>
</dbReference>
<dbReference type="EMBL" id="DVMP01000078">
    <property type="protein sequence ID" value="HIU25640.1"/>
    <property type="molecule type" value="Genomic_DNA"/>
</dbReference>
<feature type="active site" evidence="4">
    <location>
        <position position="435"/>
    </location>
</feature>
<dbReference type="InterPro" id="IPR033949">
    <property type="entry name" value="CobQ_GATase1"/>
</dbReference>
<dbReference type="Gene3D" id="3.40.50.880">
    <property type="match status" value="1"/>
</dbReference>
<dbReference type="PROSITE" id="PS51274">
    <property type="entry name" value="GATASE_COBBQ"/>
    <property type="match status" value="1"/>
</dbReference>
<protein>
    <recommendedName>
        <fullName evidence="4">Cobyric acid synthase</fullName>
    </recommendedName>
</protein>
<dbReference type="InterPro" id="IPR002586">
    <property type="entry name" value="CobQ/CobB/MinD/ParA_Nub-bd_dom"/>
</dbReference>
<dbReference type="InterPro" id="IPR047045">
    <property type="entry name" value="CobQ_N"/>
</dbReference>
<sequence>MAKSIMIQGTASNAGKSLIAAGLCRIFAEDGYRVAPFKAQNMALNSFITEEGLEMGRAQVVQAEAAGRAPSVLMNPVLLKPTDDRGSQVIVMGEVWKNMSASQYYRHKREIVPYVKEAFEKLSEQNDIIVIEGAGSPAEINLKENDIVNMYMARLAEAPVLLAGDIDRGGVFASLAGTLLLLDSDEKKYLKGFIINKFRGDPELLKPGLRMLEEMTQRPVAGVIPFLDVDIDDEDSLSERFGRRAGIPLVDIAVIRLPRISNFTDMGAFDAVEGVSVRYPGQARELGNPDLIVIPGTKNTMGDLMWMRESGMEAAVKKLSAAGTPVFGICGGYQMLGESLEDPYGVEHGGAMRGMGLLPGKTVFEKEKRRTRVKGRFESPGGIFKCLSGMEIEGYEIHMGATDRKGEPLVTIWEEEGKETADGMSGENVWGSYVHGIFDGEGIAAALARELMKAKGMDPGQIKEINVKEYRESQYSRLAGGIRKAMDMDLVYSIIEKGI</sequence>
<dbReference type="Gene3D" id="3.40.50.300">
    <property type="entry name" value="P-loop containing nucleotide triphosphate hydrolases"/>
    <property type="match status" value="1"/>
</dbReference>
<dbReference type="SUPFAM" id="SSF52540">
    <property type="entry name" value="P-loop containing nucleoside triphosphate hydrolases"/>
    <property type="match status" value="1"/>
</dbReference>
<dbReference type="PANTHER" id="PTHR21343:SF1">
    <property type="entry name" value="COBYRIC ACID SYNTHASE"/>
    <property type="match status" value="1"/>
</dbReference>
<dbReference type="Pfam" id="PF07685">
    <property type="entry name" value="GATase_3"/>
    <property type="match status" value="1"/>
</dbReference>
<dbReference type="CDD" id="cd05389">
    <property type="entry name" value="CobQ_N"/>
    <property type="match status" value="1"/>
</dbReference>
<dbReference type="SUPFAM" id="SSF52317">
    <property type="entry name" value="Class I glutamine amidotransferase-like"/>
    <property type="match status" value="1"/>
</dbReference>